<feature type="compositionally biased region" description="Polar residues" evidence="1">
    <location>
        <begin position="62"/>
        <end position="87"/>
    </location>
</feature>
<gene>
    <name evidence="3" type="ORF">JTE90_005480</name>
</gene>
<dbReference type="Proteomes" id="UP000827092">
    <property type="component" value="Unassembled WGS sequence"/>
</dbReference>
<evidence type="ECO:0000259" key="2">
    <source>
        <dbReference type="PROSITE" id="PS50250"/>
    </source>
</evidence>
<reference evidence="3 4" key="1">
    <citation type="journal article" date="2022" name="Nat. Ecol. Evol.">
        <title>A masculinizing supergene underlies an exaggerated male reproductive morph in a spider.</title>
        <authorList>
            <person name="Hendrickx F."/>
            <person name="De Corte Z."/>
            <person name="Sonet G."/>
            <person name="Van Belleghem S.M."/>
            <person name="Kostlbacher S."/>
            <person name="Vangestel C."/>
        </authorList>
    </citation>
    <scope>NUCLEOTIDE SEQUENCE [LARGE SCALE GENOMIC DNA]</scope>
    <source>
        <strain evidence="3">W744_W776</strain>
    </source>
</reference>
<comment type="caution">
    <text evidence="3">The sequence shown here is derived from an EMBL/GenBank/DDBJ whole genome shotgun (WGS) entry which is preliminary data.</text>
</comment>
<feature type="region of interest" description="Disordered" evidence="1">
    <location>
        <begin position="333"/>
        <end position="436"/>
    </location>
</feature>
<feature type="compositionally biased region" description="Basic residues" evidence="1">
    <location>
        <begin position="352"/>
        <end position="382"/>
    </location>
</feature>
<feature type="compositionally biased region" description="Polar residues" evidence="1">
    <location>
        <begin position="398"/>
        <end position="407"/>
    </location>
</feature>
<dbReference type="PANTHER" id="PTHR12436">
    <property type="entry name" value="80 KDA MCM3-ASSOCIATED PROTEIN"/>
    <property type="match status" value="1"/>
</dbReference>
<evidence type="ECO:0000313" key="3">
    <source>
        <dbReference type="EMBL" id="KAG8185353.1"/>
    </source>
</evidence>
<evidence type="ECO:0000313" key="4">
    <source>
        <dbReference type="Proteomes" id="UP000827092"/>
    </source>
</evidence>
<protein>
    <recommendedName>
        <fullName evidence="2">PCI domain-containing protein</fullName>
    </recommendedName>
</protein>
<feature type="domain" description="PCI" evidence="2">
    <location>
        <begin position="574"/>
        <end position="736"/>
    </location>
</feature>
<proteinExistence type="predicted"/>
<sequence length="736" mass="83135">MLAVYPAAGAVIKYSFICCNKTTGKMASPWAFAPPPVSDKPPLPNGIPEAWQKALEALQATSPKSNIATKSTPATPEKTAPTNSEYNSPFMPGWQPPLPPPPMCYPGFSGYPPAYPPYYYCPPQQWNPTSPWGSNRMPTAPVADIQKSEPPRQEETVKSAKANSNSFQLGQRPPPPPPSSPPVKSSYYGNMSQAPGSGGIKFNLPKKKPNMPANKNSQALSIQQRMQNFSNGNSFKNVAVVAPVQGAQNVIAASPDDYPPSLRKYVERCFEKCKTDIDKDQIEIILKGKLTRAQQEGKTFTLDWDNEPLPLTHSDRLEQEALEKKITSILKSPENIQKKTSPSNSRLFYIDRHRRSRSRSRSYSRSRSRSRTPPRTFRRMRRSSSSNSSEDSRGFRRTLSSSVSTPEPYTPRNNTPYNKKNKKNKRKGSNKKPFTVDSEFCTDERLQKRAARFETKSPKKIYSSIFTNNTPTVMDLDGDDMQWMSDAVMGTCQNLEKRFFRLTGAVDPTTVRPIEVLTKSLAMVKKHWVEKLDYHYACEQLKSIRQDLVVQCIRNKFTVQVYETHARIALEKGDHTEFNQCQSQLKVLFQEVNEGNRLEFTGYHILYTMFSESAIELKNLLADIKPEEKDDEVVSHALKMAKACSSNNYHRFFRLYLSAPKMSAFIVDWFIERIRKAALKAVIKSFRPNIPVSHIQSALAFPSMEDCVAFLTKLNLVFVDPGVINCKDSVGQLANF</sequence>
<dbReference type="Pfam" id="PF03399">
    <property type="entry name" value="SAC3_GANP"/>
    <property type="match status" value="1"/>
</dbReference>
<dbReference type="InterPro" id="IPR045107">
    <property type="entry name" value="SAC3/GANP/THP3"/>
</dbReference>
<dbReference type="AlphaFoldDB" id="A0AAV6UNS0"/>
<organism evidence="3 4">
    <name type="scientific">Oedothorax gibbosus</name>
    <dbReference type="NCBI Taxonomy" id="931172"/>
    <lineage>
        <taxon>Eukaryota</taxon>
        <taxon>Metazoa</taxon>
        <taxon>Ecdysozoa</taxon>
        <taxon>Arthropoda</taxon>
        <taxon>Chelicerata</taxon>
        <taxon>Arachnida</taxon>
        <taxon>Araneae</taxon>
        <taxon>Araneomorphae</taxon>
        <taxon>Entelegynae</taxon>
        <taxon>Araneoidea</taxon>
        <taxon>Linyphiidae</taxon>
        <taxon>Erigoninae</taxon>
        <taxon>Oedothorax</taxon>
    </lineage>
</organism>
<feature type="compositionally biased region" description="Basic residues" evidence="1">
    <location>
        <begin position="419"/>
        <end position="430"/>
    </location>
</feature>
<dbReference type="EMBL" id="JAFNEN010000338">
    <property type="protein sequence ID" value="KAG8185353.1"/>
    <property type="molecule type" value="Genomic_DNA"/>
</dbReference>
<name>A0AAV6UNS0_9ARAC</name>
<dbReference type="GO" id="GO:0005634">
    <property type="term" value="C:nucleus"/>
    <property type="evidence" value="ECO:0007669"/>
    <property type="project" value="TreeGrafter"/>
</dbReference>
<dbReference type="Gene3D" id="1.25.40.990">
    <property type="match status" value="1"/>
</dbReference>
<dbReference type="FunFam" id="1.25.40.990:FF:000010">
    <property type="entry name" value="Leukocyte receptor cluster member"/>
    <property type="match status" value="1"/>
</dbReference>
<feature type="compositionally biased region" description="Polar residues" evidence="1">
    <location>
        <begin position="334"/>
        <end position="346"/>
    </location>
</feature>
<feature type="compositionally biased region" description="Pro residues" evidence="1">
    <location>
        <begin position="172"/>
        <end position="181"/>
    </location>
</feature>
<keyword evidence="4" id="KW-1185">Reference proteome</keyword>
<dbReference type="PROSITE" id="PS50250">
    <property type="entry name" value="PCI"/>
    <property type="match status" value="1"/>
</dbReference>
<dbReference type="InterPro" id="IPR005062">
    <property type="entry name" value="SAC3/GANP/THP3_conserved"/>
</dbReference>
<feature type="region of interest" description="Disordered" evidence="1">
    <location>
        <begin position="62"/>
        <end position="88"/>
    </location>
</feature>
<evidence type="ECO:0000256" key="1">
    <source>
        <dbReference type="SAM" id="MobiDB-lite"/>
    </source>
</evidence>
<feature type="region of interest" description="Disordered" evidence="1">
    <location>
        <begin position="131"/>
        <end position="190"/>
    </location>
</feature>
<dbReference type="PANTHER" id="PTHR12436:SF4">
    <property type="entry name" value="LEUKOCYTE RECEPTOR CLUSTER MEMBER 8"/>
    <property type="match status" value="1"/>
</dbReference>
<dbReference type="InterPro" id="IPR000717">
    <property type="entry name" value="PCI_dom"/>
</dbReference>
<feature type="compositionally biased region" description="Basic and acidic residues" evidence="1">
    <location>
        <begin position="146"/>
        <end position="158"/>
    </location>
</feature>
<accession>A0AAV6UNS0</accession>